<sequence>MKLLITGSALLCAIAVTGISSAVQARNNSVSGTIERVWEDGFRLNTGERSVKVDSWDVYGDNTARNLSKGDRITVNGEFDGGEFDAFSINKSDDVKVRQD</sequence>
<evidence type="ECO:0000313" key="2">
    <source>
        <dbReference type="EMBL" id="BAY83234.1"/>
    </source>
</evidence>
<reference evidence="2 3" key="1">
    <citation type="submission" date="2017-06" db="EMBL/GenBank/DDBJ databases">
        <title>Genome sequencing of cyanobaciteial culture collection at National Institute for Environmental Studies (NIES).</title>
        <authorList>
            <person name="Hirose Y."/>
            <person name="Shimura Y."/>
            <person name="Fujisawa T."/>
            <person name="Nakamura Y."/>
            <person name="Kawachi M."/>
        </authorList>
    </citation>
    <scope>NUCLEOTIDE SEQUENCE [LARGE SCALE GENOMIC DNA]</scope>
    <source>
        <strain evidence="2 3">NIES-267</strain>
    </source>
</reference>
<organism evidence="2 3">
    <name type="scientific">Calothrix parasitica NIES-267</name>
    <dbReference type="NCBI Taxonomy" id="1973488"/>
    <lineage>
        <taxon>Bacteria</taxon>
        <taxon>Bacillati</taxon>
        <taxon>Cyanobacteriota</taxon>
        <taxon>Cyanophyceae</taxon>
        <taxon>Nostocales</taxon>
        <taxon>Calotrichaceae</taxon>
        <taxon>Calothrix</taxon>
    </lineage>
</organism>
<dbReference type="AlphaFoldDB" id="A0A1Z4LPY8"/>
<accession>A0A1Z4LPY8</accession>
<feature type="chain" id="PRO_5012170454" description="DUF5666 domain-containing protein" evidence="1">
    <location>
        <begin position="26"/>
        <end position="100"/>
    </location>
</feature>
<feature type="signal peptide" evidence="1">
    <location>
        <begin position="1"/>
        <end position="25"/>
    </location>
</feature>
<dbReference type="Proteomes" id="UP000218418">
    <property type="component" value="Chromosome"/>
</dbReference>
<evidence type="ECO:0000313" key="3">
    <source>
        <dbReference type="Proteomes" id="UP000218418"/>
    </source>
</evidence>
<name>A0A1Z4LPY8_9CYAN</name>
<evidence type="ECO:0000256" key="1">
    <source>
        <dbReference type="SAM" id="SignalP"/>
    </source>
</evidence>
<dbReference type="EMBL" id="AP018227">
    <property type="protein sequence ID" value="BAY83234.1"/>
    <property type="molecule type" value="Genomic_DNA"/>
</dbReference>
<gene>
    <name evidence="2" type="ORF">NIES267_27210</name>
</gene>
<dbReference type="OrthoDB" id="467760at2"/>
<keyword evidence="1" id="KW-0732">Signal</keyword>
<keyword evidence="3" id="KW-1185">Reference proteome</keyword>
<proteinExistence type="predicted"/>
<evidence type="ECO:0008006" key="4">
    <source>
        <dbReference type="Google" id="ProtNLM"/>
    </source>
</evidence>
<protein>
    <recommendedName>
        <fullName evidence="4">DUF5666 domain-containing protein</fullName>
    </recommendedName>
</protein>